<accession>A0AAE4AMV6</accession>
<dbReference type="GO" id="GO:0051213">
    <property type="term" value="F:dioxygenase activity"/>
    <property type="evidence" value="ECO:0007669"/>
    <property type="project" value="UniProtKB-KW"/>
</dbReference>
<keyword evidence="2" id="KW-0223">Dioxygenase</keyword>
<dbReference type="InterPro" id="IPR014710">
    <property type="entry name" value="RmlC-like_jellyroll"/>
</dbReference>
<dbReference type="InterPro" id="IPR013096">
    <property type="entry name" value="Cupin_2"/>
</dbReference>
<organism evidence="2 3">
    <name type="scientific">Oligosphaera ethanolica</name>
    <dbReference type="NCBI Taxonomy" id="760260"/>
    <lineage>
        <taxon>Bacteria</taxon>
        <taxon>Pseudomonadati</taxon>
        <taxon>Lentisphaerota</taxon>
        <taxon>Oligosphaeria</taxon>
        <taxon>Oligosphaerales</taxon>
        <taxon>Oligosphaeraceae</taxon>
        <taxon>Oligosphaera</taxon>
    </lineage>
</organism>
<proteinExistence type="predicted"/>
<dbReference type="RefSeq" id="WP_307261173.1">
    <property type="nucleotide sequence ID" value="NZ_JAUSVL010000001.1"/>
</dbReference>
<keyword evidence="3" id="KW-1185">Reference proteome</keyword>
<reference evidence="2" key="1">
    <citation type="submission" date="2023-07" db="EMBL/GenBank/DDBJ databases">
        <title>Genomic Encyclopedia of Type Strains, Phase IV (KMG-IV): sequencing the most valuable type-strain genomes for metagenomic binning, comparative biology and taxonomic classification.</title>
        <authorList>
            <person name="Goeker M."/>
        </authorList>
    </citation>
    <scope>NUCLEOTIDE SEQUENCE</scope>
    <source>
        <strain evidence="2">DSM 24202</strain>
    </source>
</reference>
<sequence>MKIVHAKKVPSVENPHKVQVGKLYDTEHAQVMHITLEPGQSLKRHITPVDVFFYVLEGTGIVEIGDVKQEVGPDTLIDSPARIPHCWYNESASIVRILVVKVPRPTETTRIL</sequence>
<protein>
    <submittedName>
        <fullName evidence="2">Quercetin dioxygenase-like cupin family protein</fullName>
    </submittedName>
</protein>
<dbReference type="AlphaFoldDB" id="A0AAE4AMV6"/>
<dbReference type="SUPFAM" id="SSF51182">
    <property type="entry name" value="RmlC-like cupins"/>
    <property type="match status" value="1"/>
</dbReference>
<dbReference type="InterPro" id="IPR011051">
    <property type="entry name" value="RmlC_Cupin_sf"/>
</dbReference>
<gene>
    <name evidence="2" type="ORF">J3R75_001826</name>
</gene>
<dbReference type="CDD" id="cd06984">
    <property type="entry name" value="cupin_Moth_1897"/>
    <property type="match status" value="1"/>
</dbReference>
<dbReference type="PANTHER" id="PTHR40112">
    <property type="entry name" value="H2HPP ISOMERASE"/>
    <property type="match status" value="1"/>
</dbReference>
<dbReference type="Gene3D" id="2.60.120.10">
    <property type="entry name" value="Jelly Rolls"/>
    <property type="match status" value="1"/>
</dbReference>
<feature type="domain" description="Cupin type-2" evidence="1">
    <location>
        <begin position="33"/>
        <end position="100"/>
    </location>
</feature>
<dbReference type="InterPro" id="IPR052535">
    <property type="entry name" value="Bacilysin_H2HPP_isomerase"/>
</dbReference>
<comment type="caution">
    <text evidence="2">The sequence shown here is derived from an EMBL/GenBank/DDBJ whole genome shotgun (WGS) entry which is preliminary data.</text>
</comment>
<evidence type="ECO:0000313" key="2">
    <source>
        <dbReference type="EMBL" id="MDQ0289719.1"/>
    </source>
</evidence>
<dbReference type="Pfam" id="PF07883">
    <property type="entry name" value="Cupin_2"/>
    <property type="match status" value="1"/>
</dbReference>
<evidence type="ECO:0000259" key="1">
    <source>
        <dbReference type="Pfam" id="PF07883"/>
    </source>
</evidence>
<evidence type="ECO:0000313" key="3">
    <source>
        <dbReference type="Proteomes" id="UP001238163"/>
    </source>
</evidence>
<dbReference type="PANTHER" id="PTHR40112:SF1">
    <property type="entry name" value="H2HPP ISOMERASE"/>
    <property type="match status" value="1"/>
</dbReference>
<dbReference type="EMBL" id="JAUSVL010000001">
    <property type="protein sequence ID" value="MDQ0289719.1"/>
    <property type="molecule type" value="Genomic_DNA"/>
</dbReference>
<dbReference type="Proteomes" id="UP001238163">
    <property type="component" value="Unassembled WGS sequence"/>
</dbReference>
<name>A0AAE4AMV6_9BACT</name>
<keyword evidence="2" id="KW-0560">Oxidoreductase</keyword>